<dbReference type="RefSeq" id="WP_091430774.1">
    <property type="nucleotide sequence ID" value="NZ_FOJB01000001.1"/>
</dbReference>
<dbReference type="SUPFAM" id="SSF54913">
    <property type="entry name" value="GlnB-like"/>
    <property type="match status" value="1"/>
</dbReference>
<dbReference type="SMART" id="SM00938">
    <property type="entry name" value="P-II"/>
    <property type="match status" value="1"/>
</dbReference>
<name>A0A1I0Q9J5_9RHOB</name>
<dbReference type="Pfam" id="PF00543">
    <property type="entry name" value="P-II"/>
    <property type="match status" value="1"/>
</dbReference>
<organism evidence="2 3">
    <name type="scientific">Aliiroseovarius sediminilitoris</name>
    <dbReference type="NCBI Taxonomy" id="1173584"/>
    <lineage>
        <taxon>Bacteria</taxon>
        <taxon>Pseudomonadati</taxon>
        <taxon>Pseudomonadota</taxon>
        <taxon>Alphaproteobacteria</taxon>
        <taxon>Rhodobacterales</taxon>
        <taxon>Paracoccaceae</taxon>
        <taxon>Aliiroseovarius</taxon>
    </lineage>
</organism>
<dbReference type="InterPro" id="IPR002187">
    <property type="entry name" value="N-reg_PII"/>
</dbReference>
<gene>
    <name evidence="2" type="ORF">SAMN05444851_2344</name>
</gene>
<dbReference type="Gene3D" id="3.30.70.120">
    <property type="match status" value="1"/>
</dbReference>
<evidence type="ECO:0000256" key="1">
    <source>
        <dbReference type="ARBA" id="ARBA00015681"/>
    </source>
</evidence>
<proteinExistence type="predicted"/>
<dbReference type="AlphaFoldDB" id="A0A1I0Q9J5"/>
<dbReference type="STRING" id="1173584.SAMN05444851_2344"/>
<dbReference type="GO" id="GO:0006808">
    <property type="term" value="P:regulation of nitrogen utilization"/>
    <property type="evidence" value="ECO:0007669"/>
    <property type="project" value="InterPro"/>
</dbReference>
<evidence type="ECO:0000313" key="2">
    <source>
        <dbReference type="EMBL" id="SEW23465.1"/>
    </source>
</evidence>
<dbReference type="GO" id="GO:0030234">
    <property type="term" value="F:enzyme regulator activity"/>
    <property type="evidence" value="ECO:0007669"/>
    <property type="project" value="InterPro"/>
</dbReference>
<dbReference type="PROSITE" id="PS51343">
    <property type="entry name" value="PII_GLNB_DOM"/>
    <property type="match status" value="1"/>
</dbReference>
<reference evidence="2 3" key="1">
    <citation type="submission" date="2016-10" db="EMBL/GenBank/DDBJ databases">
        <authorList>
            <person name="de Groot N.N."/>
        </authorList>
    </citation>
    <scope>NUCLEOTIDE SEQUENCE [LARGE SCALE GENOMIC DNA]</scope>
    <source>
        <strain evidence="2 3">DSM 29439</strain>
    </source>
</reference>
<dbReference type="Proteomes" id="UP000199650">
    <property type="component" value="Unassembled WGS sequence"/>
</dbReference>
<dbReference type="OrthoDB" id="9793517at2"/>
<sequence>MKFKLIISLAQDAYTDVIVDAARSAGATGATVITSVRGEGLEKKKTFLGLTVAGQRDMALFLVEEHLAANILETICTAGEFLQEPGRGVVFQIDIEDAIGLETQVKALKTSLEKDEL</sequence>
<accession>A0A1I0Q9J5</accession>
<dbReference type="InterPro" id="IPR015867">
    <property type="entry name" value="N-reg_PII/ATP_PRibTrfase_C"/>
</dbReference>
<dbReference type="EMBL" id="FOJB01000001">
    <property type="protein sequence ID" value="SEW23465.1"/>
    <property type="molecule type" value="Genomic_DNA"/>
</dbReference>
<dbReference type="InterPro" id="IPR011322">
    <property type="entry name" value="N-reg_PII-like_a/b"/>
</dbReference>
<protein>
    <recommendedName>
        <fullName evidence="1">Nitrogen regulatory protein P-II</fullName>
    </recommendedName>
</protein>
<keyword evidence="3" id="KW-1185">Reference proteome</keyword>
<evidence type="ECO:0000313" key="3">
    <source>
        <dbReference type="Proteomes" id="UP000199650"/>
    </source>
</evidence>